<dbReference type="Proteomes" id="UP001162834">
    <property type="component" value="Chromosome"/>
</dbReference>
<dbReference type="KEGG" id="sbae:DSM104329_04764"/>
<keyword evidence="2" id="KW-1185">Reference proteome</keyword>
<dbReference type="EMBL" id="CP087164">
    <property type="protein sequence ID" value="UGS38340.1"/>
    <property type="molecule type" value="Genomic_DNA"/>
</dbReference>
<protein>
    <submittedName>
        <fullName evidence="1">Uncharacterized protein</fullName>
    </submittedName>
</protein>
<proteinExistence type="predicted"/>
<dbReference type="RefSeq" id="WP_259312364.1">
    <property type="nucleotide sequence ID" value="NZ_CP087164.1"/>
</dbReference>
<accession>A0A9E7C298</accession>
<reference evidence="1" key="1">
    <citation type="journal article" date="2022" name="Int. J. Syst. Evol. Microbiol.">
        <title>Pseudomonas aegrilactucae sp. nov. and Pseudomonas morbosilactucae sp. nov., pathogens causing bacterial rot of lettuce in Japan.</title>
        <authorList>
            <person name="Sawada H."/>
            <person name="Fujikawa T."/>
            <person name="Satou M."/>
        </authorList>
    </citation>
    <scope>NUCLEOTIDE SEQUENCE</scope>
    <source>
        <strain evidence="1">0166_1</strain>
    </source>
</reference>
<organism evidence="1 2">
    <name type="scientific">Capillimicrobium parvum</name>
    <dbReference type="NCBI Taxonomy" id="2884022"/>
    <lineage>
        <taxon>Bacteria</taxon>
        <taxon>Bacillati</taxon>
        <taxon>Actinomycetota</taxon>
        <taxon>Thermoleophilia</taxon>
        <taxon>Solirubrobacterales</taxon>
        <taxon>Capillimicrobiaceae</taxon>
        <taxon>Capillimicrobium</taxon>
    </lineage>
</organism>
<gene>
    <name evidence="1" type="ORF">DSM104329_04764</name>
</gene>
<dbReference type="AlphaFoldDB" id="A0A9E7C298"/>
<evidence type="ECO:0000313" key="1">
    <source>
        <dbReference type="EMBL" id="UGS38340.1"/>
    </source>
</evidence>
<sequence length="87" mass="9895">MVTVDQRSPHGETFLRALARRPMTFDDLVATVARDGGSSTEAMTWLAFARESRVVEPIPHEAGRQRFRLGRRGEEIVRRDSRTAIRS</sequence>
<name>A0A9E7C298_9ACTN</name>
<evidence type="ECO:0000313" key="2">
    <source>
        <dbReference type="Proteomes" id="UP001162834"/>
    </source>
</evidence>